<organism evidence="2 3">
    <name type="scientific">Humidesulfovibrio mexicanus</name>
    <dbReference type="NCBI Taxonomy" id="147047"/>
    <lineage>
        <taxon>Bacteria</taxon>
        <taxon>Pseudomonadati</taxon>
        <taxon>Thermodesulfobacteriota</taxon>
        <taxon>Desulfovibrionia</taxon>
        <taxon>Desulfovibrionales</taxon>
        <taxon>Desulfovibrionaceae</taxon>
        <taxon>Humidesulfovibrio</taxon>
    </lineage>
</organism>
<evidence type="ECO:0000313" key="3">
    <source>
        <dbReference type="Proteomes" id="UP000198324"/>
    </source>
</evidence>
<gene>
    <name evidence="2" type="ORF">SAMN04488503_0168</name>
</gene>
<dbReference type="RefSeq" id="WP_089275658.1">
    <property type="nucleotide sequence ID" value="NZ_FZOC01000012.1"/>
</dbReference>
<dbReference type="Proteomes" id="UP000198324">
    <property type="component" value="Unassembled WGS sequence"/>
</dbReference>
<evidence type="ECO:0000256" key="1">
    <source>
        <dbReference type="SAM" id="MobiDB-lite"/>
    </source>
</evidence>
<feature type="region of interest" description="Disordered" evidence="1">
    <location>
        <begin position="53"/>
        <end position="72"/>
    </location>
</feature>
<evidence type="ECO:0000313" key="2">
    <source>
        <dbReference type="EMBL" id="SNS28781.1"/>
    </source>
</evidence>
<reference evidence="2 3" key="1">
    <citation type="submission" date="2017-06" db="EMBL/GenBank/DDBJ databases">
        <authorList>
            <person name="Kim H.J."/>
            <person name="Triplett B.A."/>
        </authorList>
    </citation>
    <scope>NUCLEOTIDE SEQUENCE [LARGE SCALE GENOMIC DNA]</scope>
    <source>
        <strain evidence="2 3">DSM 13116</strain>
    </source>
</reference>
<sequence length="72" mass="7661">MPGACAWTRPKPHALEQYEAFHSARLERIRQVEVEEDARQDAALDQAAKAVEAFAPKGGDGKTPKGGKGGSA</sequence>
<protein>
    <submittedName>
        <fullName evidence="2">Uncharacterized protein</fullName>
    </submittedName>
</protein>
<keyword evidence="3" id="KW-1185">Reference proteome</keyword>
<dbReference type="EMBL" id="FZOC01000012">
    <property type="protein sequence ID" value="SNS28781.1"/>
    <property type="molecule type" value="Genomic_DNA"/>
</dbReference>
<dbReference type="AlphaFoldDB" id="A0A239DAA5"/>
<accession>A0A239DAA5</accession>
<name>A0A239DAA5_9BACT</name>
<proteinExistence type="predicted"/>